<dbReference type="InterPro" id="IPR008201">
    <property type="entry name" value="HepT-like"/>
</dbReference>
<dbReference type="GO" id="GO:0110001">
    <property type="term" value="C:toxin-antitoxin complex"/>
    <property type="evidence" value="ECO:0007669"/>
    <property type="project" value="InterPro"/>
</dbReference>
<proteinExistence type="predicted"/>
<keyword evidence="4" id="KW-0547">Nucleotide-binding</keyword>
<evidence type="ECO:0000256" key="1">
    <source>
        <dbReference type="ARBA" id="ARBA00022553"/>
    </source>
</evidence>
<dbReference type="InterPro" id="IPR051813">
    <property type="entry name" value="HepT_RNase_toxin"/>
</dbReference>
<keyword evidence="1" id="KW-0597">Phosphoprotein</keyword>
<evidence type="ECO:0000256" key="3">
    <source>
        <dbReference type="ARBA" id="ARBA00022722"/>
    </source>
</evidence>
<accession>A0A6C2U5C4</accession>
<evidence type="ECO:0008006" key="8">
    <source>
        <dbReference type="Google" id="ProtNLM"/>
    </source>
</evidence>
<sequence length="102" mass="11682">MVEAAERAIQYCDGMHYDAFLRDHKTQDAVTRNIEILGEAVKNIGTDFRSAHGNIPWKNITGMRDKLIHDYFGANFDVIWNVVNDELPNLLAKLKELIPEPE</sequence>
<evidence type="ECO:0000256" key="2">
    <source>
        <dbReference type="ARBA" id="ARBA00022649"/>
    </source>
</evidence>
<dbReference type="PANTHER" id="PTHR34139:SF1">
    <property type="entry name" value="RNASE MJ1380-RELATED"/>
    <property type="match status" value="1"/>
</dbReference>
<protein>
    <recommendedName>
        <fullName evidence="8">DUF86 domain-containing protein</fullName>
    </recommendedName>
</protein>
<dbReference type="GO" id="GO:0004540">
    <property type="term" value="F:RNA nuclease activity"/>
    <property type="evidence" value="ECO:0007669"/>
    <property type="project" value="InterPro"/>
</dbReference>
<evidence type="ECO:0000256" key="4">
    <source>
        <dbReference type="ARBA" id="ARBA00022741"/>
    </source>
</evidence>
<keyword evidence="7" id="KW-1185">Reference proteome</keyword>
<dbReference type="AlphaFoldDB" id="A0A6C2U5C4"/>
<evidence type="ECO:0000313" key="7">
    <source>
        <dbReference type="Proteomes" id="UP000366872"/>
    </source>
</evidence>
<name>A0A6C2U5C4_PONDE</name>
<dbReference type="GO" id="GO:0000166">
    <property type="term" value="F:nucleotide binding"/>
    <property type="evidence" value="ECO:0007669"/>
    <property type="project" value="UniProtKB-KW"/>
</dbReference>
<dbReference type="EMBL" id="CAAHFG010000002">
    <property type="protein sequence ID" value="VGO15268.1"/>
    <property type="molecule type" value="Genomic_DNA"/>
</dbReference>
<reference evidence="6 7" key="1">
    <citation type="submission" date="2019-04" db="EMBL/GenBank/DDBJ databases">
        <authorList>
            <person name="Van Vliet M D."/>
        </authorList>
    </citation>
    <scope>NUCLEOTIDE SEQUENCE [LARGE SCALE GENOMIC DNA]</scope>
    <source>
        <strain evidence="6 7">F1</strain>
    </source>
</reference>
<keyword evidence="3" id="KW-0540">Nuclease</keyword>
<keyword evidence="2" id="KW-1277">Toxin-antitoxin system</keyword>
<evidence type="ECO:0000256" key="5">
    <source>
        <dbReference type="ARBA" id="ARBA00022801"/>
    </source>
</evidence>
<dbReference type="GO" id="GO:0016787">
    <property type="term" value="F:hydrolase activity"/>
    <property type="evidence" value="ECO:0007669"/>
    <property type="project" value="UniProtKB-KW"/>
</dbReference>
<gene>
    <name evidence="6" type="ORF">PDESU_03850</name>
</gene>
<organism evidence="6 7">
    <name type="scientific">Pontiella desulfatans</name>
    <dbReference type="NCBI Taxonomy" id="2750659"/>
    <lineage>
        <taxon>Bacteria</taxon>
        <taxon>Pseudomonadati</taxon>
        <taxon>Kiritimatiellota</taxon>
        <taxon>Kiritimatiellia</taxon>
        <taxon>Kiritimatiellales</taxon>
        <taxon>Pontiellaceae</taxon>
        <taxon>Pontiella</taxon>
    </lineage>
</organism>
<keyword evidence="5" id="KW-0378">Hydrolase</keyword>
<evidence type="ECO:0000313" key="6">
    <source>
        <dbReference type="EMBL" id="VGO15268.1"/>
    </source>
</evidence>
<dbReference type="PANTHER" id="PTHR34139">
    <property type="entry name" value="UPF0331 PROTEIN MJ0127"/>
    <property type="match status" value="1"/>
</dbReference>
<dbReference type="Pfam" id="PF01934">
    <property type="entry name" value="HepT-like"/>
    <property type="match status" value="1"/>
</dbReference>
<dbReference type="Proteomes" id="UP000366872">
    <property type="component" value="Unassembled WGS sequence"/>
</dbReference>